<proteinExistence type="predicted"/>
<dbReference type="AlphaFoldDB" id="A0A6U3R6X8"/>
<gene>
    <name evidence="1" type="ORF">DSPE1174_LOCUS4654</name>
    <name evidence="2" type="ORF">DSPE1174_LOCUS4660</name>
</gene>
<name>A0A6U3R6X8_9STRA</name>
<reference evidence="2" key="1">
    <citation type="submission" date="2021-01" db="EMBL/GenBank/DDBJ databases">
        <authorList>
            <person name="Corre E."/>
            <person name="Pelletier E."/>
            <person name="Niang G."/>
            <person name="Scheremetjew M."/>
            <person name="Finn R."/>
            <person name="Kale V."/>
            <person name="Holt S."/>
            <person name="Cochrane G."/>
            <person name="Meng A."/>
            <person name="Brown T."/>
            <person name="Cohen L."/>
        </authorList>
    </citation>
    <scope>NUCLEOTIDE SEQUENCE</scope>
    <source>
        <strain evidence="2">CCMP1381</strain>
    </source>
</reference>
<accession>A0A6U3R6X8</accession>
<dbReference type="EMBL" id="HBGS01008847">
    <property type="protein sequence ID" value="CAD9382627.1"/>
    <property type="molecule type" value="Transcribed_RNA"/>
</dbReference>
<evidence type="ECO:0000313" key="2">
    <source>
        <dbReference type="EMBL" id="CAD9382646.1"/>
    </source>
</evidence>
<protein>
    <submittedName>
        <fullName evidence="2">Uncharacterized protein</fullName>
    </submittedName>
</protein>
<organism evidence="2">
    <name type="scientific">Octactis speculum</name>
    <dbReference type="NCBI Taxonomy" id="3111310"/>
    <lineage>
        <taxon>Eukaryota</taxon>
        <taxon>Sar</taxon>
        <taxon>Stramenopiles</taxon>
        <taxon>Ochrophyta</taxon>
        <taxon>Dictyochophyceae</taxon>
        <taxon>Dictyochales</taxon>
        <taxon>Dictyochaceae</taxon>
        <taxon>Octactis</taxon>
    </lineage>
</organism>
<dbReference type="EMBL" id="HBGS01008858">
    <property type="protein sequence ID" value="CAD9382646.1"/>
    <property type="molecule type" value="Transcribed_RNA"/>
</dbReference>
<sequence>MIDFVGQPGVQKLAGAIQDNVRDSEPATLFLHEVAVSALDNFTGLGPLCESVSSGLEAAVRTNIWGFLKGRSYSASVENSLLPERNSQGRETNVRTAGVDPTWLQMLTRMKSQVAGERKGDLTMDTTVARIYAQKLNAQEENPTVVDDSQSQGVSALSSDVAAMLESFDA</sequence>
<evidence type="ECO:0000313" key="1">
    <source>
        <dbReference type="EMBL" id="CAD9382627.1"/>
    </source>
</evidence>